<name>A0A7E4UT01_PANRE</name>
<evidence type="ECO:0000313" key="5">
    <source>
        <dbReference type="WBParaSite" id="Pan_g12155.t1"/>
    </source>
</evidence>
<feature type="transmembrane region" description="Helical" evidence="2">
    <location>
        <begin position="136"/>
        <end position="161"/>
    </location>
</feature>
<feature type="compositionally biased region" description="Basic and acidic residues" evidence="1">
    <location>
        <begin position="63"/>
        <end position="80"/>
    </location>
</feature>
<keyword evidence="2" id="KW-0812">Transmembrane</keyword>
<dbReference type="CDD" id="cd12934">
    <property type="entry name" value="LEM"/>
    <property type="match status" value="1"/>
</dbReference>
<dbReference type="SUPFAM" id="SSF63451">
    <property type="entry name" value="LEM domain"/>
    <property type="match status" value="1"/>
</dbReference>
<dbReference type="Proteomes" id="UP000492821">
    <property type="component" value="Unassembled WGS sequence"/>
</dbReference>
<keyword evidence="2" id="KW-1133">Transmembrane helix</keyword>
<keyword evidence="2" id="KW-0472">Membrane</keyword>
<dbReference type="AlphaFoldDB" id="A0A7E4UT01"/>
<evidence type="ECO:0000256" key="1">
    <source>
        <dbReference type="SAM" id="MobiDB-lite"/>
    </source>
</evidence>
<proteinExistence type="predicted"/>
<reference evidence="5" key="2">
    <citation type="submission" date="2020-10" db="UniProtKB">
        <authorList>
            <consortium name="WormBaseParasite"/>
        </authorList>
    </citation>
    <scope>IDENTIFICATION</scope>
</reference>
<sequence>MSTPYEDYSNDQIRTELLKRGIVAGPVQQSTRAIYIKKLIAASASGDASTNNVTNGVAEASEEAPRRAKSRTPEEGEIDLRNGQSRRSASPEFVDADEEGEHQEYSRVLTPEELATRFRSPMQPRRRQMKKNQTRLTYVLLAIFAVLVAMVLANALGIYSITEEKVSA</sequence>
<dbReference type="Pfam" id="PF03020">
    <property type="entry name" value="LEM"/>
    <property type="match status" value="1"/>
</dbReference>
<evidence type="ECO:0000313" key="4">
    <source>
        <dbReference type="Proteomes" id="UP000492821"/>
    </source>
</evidence>
<organism evidence="4 5">
    <name type="scientific">Panagrellus redivivus</name>
    <name type="common">Microworm</name>
    <dbReference type="NCBI Taxonomy" id="6233"/>
    <lineage>
        <taxon>Eukaryota</taxon>
        <taxon>Metazoa</taxon>
        <taxon>Ecdysozoa</taxon>
        <taxon>Nematoda</taxon>
        <taxon>Chromadorea</taxon>
        <taxon>Rhabditida</taxon>
        <taxon>Tylenchina</taxon>
        <taxon>Panagrolaimomorpha</taxon>
        <taxon>Panagrolaimoidea</taxon>
        <taxon>Panagrolaimidae</taxon>
        <taxon>Panagrellus</taxon>
    </lineage>
</organism>
<dbReference type="PROSITE" id="PS50954">
    <property type="entry name" value="LEM"/>
    <property type="match status" value="1"/>
</dbReference>
<evidence type="ECO:0000256" key="2">
    <source>
        <dbReference type="SAM" id="Phobius"/>
    </source>
</evidence>
<dbReference type="WBParaSite" id="Pan_g12155.t1">
    <property type="protein sequence ID" value="Pan_g12155.t1"/>
    <property type="gene ID" value="Pan_g12155"/>
</dbReference>
<reference evidence="4" key="1">
    <citation type="journal article" date="2013" name="Genetics">
        <title>The draft genome and transcriptome of Panagrellus redivivus are shaped by the harsh demands of a free-living lifestyle.</title>
        <authorList>
            <person name="Srinivasan J."/>
            <person name="Dillman A.R."/>
            <person name="Macchietto M.G."/>
            <person name="Heikkinen L."/>
            <person name="Lakso M."/>
            <person name="Fracchia K.M."/>
            <person name="Antoshechkin I."/>
            <person name="Mortazavi A."/>
            <person name="Wong G."/>
            <person name="Sternberg P.W."/>
        </authorList>
    </citation>
    <scope>NUCLEOTIDE SEQUENCE [LARGE SCALE GENOMIC DNA]</scope>
    <source>
        <strain evidence="4">MT8872</strain>
    </source>
</reference>
<feature type="region of interest" description="Disordered" evidence="1">
    <location>
        <begin position="43"/>
        <end position="105"/>
    </location>
</feature>
<evidence type="ECO:0000259" key="3">
    <source>
        <dbReference type="PROSITE" id="PS50954"/>
    </source>
</evidence>
<feature type="domain" description="LEM" evidence="3">
    <location>
        <begin position="2"/>
        <end position="46"/>
    </location>
</feature>
<accession>A0A7E4UT01</accession>
<feature type="compositionally biased region" description="Polar residues" evidence="1">
    <location>
        <begin position="46"/>
        <end position="55"/>
    </location>
</feature>
<keyword evidence="4" id="KW-1185">Reference proteome</keyword>
<protein>
    <submittedName>
        <fullName evidence="5">LEM domain-containing protein</fullName>
    </submittedName>
</protein>
<dbReference type="Gene3D" id="1.10.720.40">
    <property type="match status" value="1"/>
</dbReference>
<dbReference type="InterPro" id="IPR003887">
    <property type="entry name" value="LEM_dom"/>
</dbReference>
<dbReference type="InterPro" id="IPR011015">
    <property type="entry name" value="LEM/LEM-like_dom_sf"/>
</dbReference>
<dbReference type="SMART" id="SM00540">
    <property type="entry name" value="LEM"/>
    <property type="match status" value="1"/>
</dbReference>